<proteinExistence type="predicted"/>
<sequence>MKIQTTQPFDQDYETLPEEIKERADKQFTLLLENPRHPSLRLKKIKGIKDIWEGRITRDYRFTFQIDGDTYILRRIGKHDQTLRNP</sequence>
<dbReference type="AlphaFoldDB" id="A0A6V8P2S6"/>
<evidence type="ECO:0000313" key="2">
    <source>
        <dbReference type="Proteomes" id="UP000543224"/>
    </source>
</evidence>
<dbReference type="InterPro" id="IPR035093">
    <property type="entry name" value="RelE/ParE_toxin_dom_sf"/>
</dbReference>
<dbReference type="SUPFAM" id="SSF143011">
    <property type="entry name" value="RelE-like"/>
    <property type="match status" value="1"/>
</dbReference>
<evidence type="ECO:0008006" key="3">
    <source>
        <dbReference type="Google" id="ProtNLM"/>
    </source>
</evidence>
<dbReference type="Gene3D" id="3.30.2310.20">
    <property type="entry name" value="RelE-like"/>
    <property type="match status" value="1"/>
</dbReference>
<comment type="caution">
    <text evidence="1">The sequence shown here is derived from an EMBL/GenBank/DDBJ whole genome shotgun (WGS) entry which is preliminary data.</text>
</comment>
<organism evidence="1 2">
    <name type="scientific">Candidatus Hakubella thermalkaliphila</name>
    <dbReference type="NCBI Taxonomy" id="2754717"/>
    <lineage>
        <taxon>Bacteria</taxon>
        <taxon>Bacillati</taxon>
        <taxon>Actinomycetota</taxon>
        <taxon>Actinomycetota incertae sedis</taxon>
        <taxon>Candidatus Hakubellales</taxon>
        <taxon>Candidatus Hakubellaceae</taxon>
        <taxon>Candidatus Hakubella</taxon>
    </lineage>
</organism>
<accession>A0A6V8P2S6</accession>
<name>A0A6V8P2S6_9ACTN</name>
<gene>
    <name evidence="1" type="ORF">HKBW3S25_00546</name>
</gene>
<reference evidence="1 2" key="1">
    <citation type="journal article" date="2020" name="Front. Microbiol.">
        <title>Single-cell genomics of novel Actinobacteria with the Wood-Ljungdahl pathway discovered in a serpentinizing system.</title>
        <authorList>
            <person name="Merino N."/>
            <person name="Kawai M."/>
            <person name="Boyd E.S."/>
            <person name="Colman D.R."/>
            <person name="McGlynn S.E."/>
            <person name="Nealson K.H."/>
            <person name="Kurokawa K."/>
            <person name="Hongoh Y."/>
        </authorList>
    </citation>
    <scope>NUCLEOTIDE SEQUENCE [LARGE SCALE GENOMIC DNA]</scope>
    <source>
        <strain evidence="1 2">S25</strain>
    </source>
</reference>
<evidence type="ECO:0000313" key="1">
    <source>
        <dbReference type="EMBL" id="GFP25096.1"/>
    </source>
</evidence>
<dbReference type="EMBL" id="BLRX01000039">
    <property type="protein sequence ID" value="GFP25096.1"/>
    <property type="molecule type" value="Genomic_DNA"/>
</dbReference>
<protein>
    <recommendedName>
        <fullName evidence="3">mRNA interferase RelE/StbE</fullName>
    </recommendedName>
</protein>
<dbReference type="Proteomes" id="UP000543224">
    <property type="component" value="Unassembled WGS sequence"/>
</dbReference>